<dbReference type="PROSITE" id="PS51257">
    <property type="entry name" value="PROKAR_LIPOPROTEIN"/>
    <property type="match status" value="1"/>
</dbReference>
<sequence length="740" mass="75997">MNHLKTVYLRRRSAAFVAVGAAACLAGAGAGTAHAATPLACIGTGGATPAVDNIAPVGMDVTFAGDLPDAAVGQRFSIRPTVNYNLSNAYLKQLGLAGALDEGDNNLNAVTFWVKVRGTNTVEQQQVLRAVVNPTFGRYNGTTQLGDRTKTSTRIHWNGATQTATVRYYDRDSASTTPQRIEQQIAGTAQLDTTGVAWTPSSSAPIEFSVAPAGSFGALPVGAQWRRASSTAAAPTLANPANLTASPATNVPDADPLTTAYPYGSVYARLAVGNATDAGTAGADWDDLSHVSLDCVTGDVEVTNSTIAYSDVGKRAQDVAPAGDSGRYTVLASVAVPFVRVTPAAVAKPMTCIDHLGRYISREVNPYQMVFRAPDPGTFKPGSPYTLGGVKLDVTLDPAVIKGLYDNLLSYQVLPSEQRLGKSLKMWIALEGRGTTEGVQIVRVDGSWTATFQDPDGQPGSGDEIFPETPLTFDVPASTWTPAGNGPISVGLAQPGTIPVVSGLVGFGHEGAAGAVYDAFPYGSLYIRAETGRYGETLDCSRGAVDISNPSVAFSNLGRKTPSPQIPTPVAAGAPQPTTTVAAGSGGRYTITPKPFEAITVVPAAAAPPVIPAPPVTPAPAPTPAPVRSTITSTALKVTKAGKVAVSVACPAAAKVACTGTAQLRSVAPVALRKGAKKAIVTVAGKVRYSVAPGKAKALSLGLSQAGKTTLKGRRSLKVKIVLTPAGGKLTTKTVTLGAS</sequence>
<keyword evidence="1" id="KW-0732">Signal</keyword>
<proteinExistence type="predicted"/>
<evidence type="ECO:0000256" key="1">
    <source>
        <dbReference type="SAM" id="SignalP"/>
    </source>
</evidence>
<reference evidence="2" key="1">
    <citation type="submission" date="2022-12" db="EMBL/GenBank/DDBJ databases">
        <title>Paraconexibacter alkalitolerans sp. nov. and Baekduia alba sp. nov., isolated from soil and emended description of the genera Paraconexibacter (Chun et al., 2020) and Baekduia (An et al., 2020).</title>
        <authorList>
            <person name="Vieira S."/>
            <person name="Huber K.J."/>
            <person name="Geppert A."/>
            <person name="Wolf J."/>
            <person name="Neumann-Schaal M."/>
            <person name="Muesken M."/>
            <person name="Overmann J."/>
        </authorList>
    </citation>
    <scope>NUCLEOTIDE SEQUENCE</scope>
    <source>
        <strain evidence="2">AEG42_29</strain>
    </source>
</reference>
<evidence type="ECO:0000313" key="2">
    <source>
        <dbReference type="EMBL" id="XAY03504.1"/>
    </source>
</evidence>
<dbReference type="KEGG" id="parq:DSM112329_00322"/>
<name>A0AAU7APT9_9ACTN</name>
<accession>A0AAU7APT9</accession>
<dbReference type="AlphaFoldDB" id="A0AAU7APT9"/>
<dbReference type="EMBL" id="CP114014">
    <property type="protein sequence ID" value="XAY03504.1"/>
    <property type="molecule type" value="Genomic_DNA"/>
</dbReference>
<feature type="chain" id="PRO_5043728014" evidence="1">
    <location>
        <begin position="36"/>
        <end position="740"/>
    </location>
</feature>
<dbReference type="RefSeq" id="WP_354700060.1">
    <property type="nucleotide sequence ID" value="NZ_CP114014.1"/>
</dbReference>
<protein>
    <submittedName>
        <fullName evidence="2">Uncharacterized protein</fullName>
    </submittedName>
</protein>
<organism evidence="2">
    <name type="scientific">Paraconexibacter sp. AEG42_29</name>
    <dbReference type="NCBI Taxonomy" id="2997339"/>
    <lineage>
        <taxon>Bacteria</taxon>
        <taxon>Bacillati</taxon>
        <taxon>Actinomycetota</taxon>
        <taxon>Thermoleophilia</taxon>
        <taxon>Solirubrobacterales</taxon>
        <taxon>Paraconexibacteraceae</taxon>
        <taxon>Paraconexibacter</taxon>
    </lineage>
</organism>
<gene>
    <name evidence="2" type="ORF">DSM112329_00322</name>
</gene>
<feature type="signal peptide" evidence="1">
    <location>
        <begin position="1"/>
        <end position="35"/>
    </location>
</feature>